<dbReference type="InterPro" id="IPR040521">
    <property type="entry name" value="KDZ"/>
</dbReference>
<keyword evidence="1" id="KW-0175">Coiled coil</keyword>
<feature type="coiled-coil region" evidence="1">
    <location>
        <begin position="602"/>
        <end position="629"/>
    </location>
</feature>
<protein>
    <recommendedName>
        <fullName evidence="5">CxC1-like cysteine cluster associated with KDZ transposases domain-containing protein</fullName>
    </recommendedName>
</protein>
<evidence type="ECO:0000313" key="3">
    <source>
        <dbReference type="EMBL" id="KAL0086423.1"/>
    </source>
</evidence>
<organism evidence="3 4">
    <name type="scientific">Phycomyces blakesleeanus</name>
    <dbReference type="NCBI Taxonomy" id="4837"/>
    <lineage>
        <taxon>Eukaryota</taxon>
        <taxon>Fungi</taxon>
        <taxon>Fungi incertae sedis</taxon>
        <taxon>Mucoromycota</taxon>
        <taxon>Mucoromycotina</taxon>
        <taxon>Mucoromycetes</taxon>
        <taxon>Mucorales</taxon>
        <taxon>Phycomycetaceae</taxon>
        <taxon>Phycomyces</taxon>
    </lineage>
</organism>
<comment type="caution">
    <text evidence="3">The sequence shown here is derived from an EMBL/GenBank/DDBJ whole genome shotgun (WGS) entry which is preliminary data.</text>
</comment>
<dbReference type="PANTHER" id="PTHR33096:SF1">
    <property type="entry name" value="CXC1-LIKE CYSTEINE CLUSTER ASSOCIATED WITH KDZ TRANSPOSASES DOMAIN-CONTAINING PROTEIN"/>
    <property type="match status" value="1"/>
</dbReference>
<reference evidence="3 4" key="1">
    <citation type="submission" date="2024-04" db="EMBL/GenBank/DDBJ databases">
        <title>Symmetric and asymmetric DNA N6-adenine methylation regulates different biological responses in Mucorales.</title>
        <authorList>
            <consortium name="Lawrence Berkeley National Laboratory"/>
            <person name="Lax C."/>
            <person name="Mondo S.J."/>
            <person name="Osorio-Concepcion M."/>
            <person name="Muszewska A."/>
            <person name="Corrochano-Luque M."/>
            <person name="Gutierrez G."/>
            <person name="Riley R."/>
            <person name="Lipzen A."/>
            <person name="Guo J."/>
            <person name="Hundley H."/>
            <person name="Amirebrahimi M."/>
            <person name="Ng V."/>
            <person name="Lorenzo-Gutierrez D."/>
            <person name="Binder U."/>
            <person name="Yang J."/>
            <person name="Song Y."/>
            <person name="Canovas D."/>
            <person name="Navarro E."/>
            <person name="Freitag M."/>
            <person name="Gabaldon T."/>
            <person name="Grigoriev I.V."/>
            <person name="Corrochano L.M."/>
            <person name="Nicolas F.E."/>
            <person name="Garre V."/>
        </authorList>
    </citation>
    <scope>NUCLEOTIDE SEQUENCE [LARGE SCALE GENOMIC DNA]</scope>
    <source>
        <strain evidence="3 4">L51</strain>
    </source>
</reference>
<keyword evidence="4" id="KW-1185">Reference proteome</keyword>
<evidence type="ECO:0008006" key="5">
    <source>
        <dbReference type="Google" id="ProtNLM"/>
    </source>
</evidence>
<feature type="compositionally biased region" description="Acidic residues" evidence="2">
    <location>
        <begin position="883"/>
        <end position="902"/>
    </location>
</feature>
<dbReference type="Pfam" id="PF18758">
    <property type="entry name" value="KDZ"/>
    <property type="match status" value="1"/>
</dbReference>
<sequence>MYNPSKHTIKRRQRTAVPQFLLDYFSEDVLISGLNYILTENPSVPEAEFSSPRLKYTYTRNKRARTMAVAPVEMPSKNIAASQTDLDVEIDFDTYEASQTQKRSLYNKWVDLLPQLADSFLRYLGRCKDGYLDKKVIAPLSHFLCSCTKFSKKNIYMFFLHSSETFEVVFCGCKSIPEQLVEMGMLPASLNNVQYAIHFGLLEFMRNMRDVLATSGQGLADLYNKINLGAEISKAYCQNLLHVFIRLTMIVEAKVEKLLPGFRESNCCPACPDVDSNVAIDDCRYVAMDGNFSLKCERRKDGEGDVGEELEQVKAQLKQVWIGDDVVKTYEKERAEESIGRFDSNFHAGSGSLAKSIKYPIKGLFAASCARHESVIKLVDMETGEGFKYPLSIINQLLGDSGSDGQSADNSPNINVMYDVVCKLAKSLKANFPRLMEKSKLAVLIFHAYAHVQHCQVKLNPKYRDGFGLTDGECLERLWSYLNRFVTMTRKMGQANRKLVLYRAIKFHNETKKVELGLMLESKYVKAKHIIEESRKALEGFNCVVIEREWKQHINKVEKLENYVDIADLMESGCKVQGNIALFLVNFTILCRLRELTNDANGNHVKDEINRLKHEREKLKAKIQEEVEGFQEPDEKNTNLIKYIEENAQLGANVRAYHDTLTLLYKSGHIGTKKSKQHQTSLNKQAKQITYLLQEFNLEFNESLTFDSIINKKNIFWDVEIHPEVYLFLAKKRAEEEVALLKRDAFWLQHRATKERTLREQGLKALDNAVGTLDKEVLCGMQFLLARKLQLSMSWERAVFAQTSFLLESSSSPSSIPFASFSSVPFASSSSVPFALSSSVPFAFSSSVPFASSSSVSSSSLIVEDINSPDDGEASIAFVVEGNDNDDNDDDNDDNDDADEDE</sequence>
<dbReference type="PANTHER" id="PTHR33096">
    <property type="entry name" value="CXC2 DOMAIN-CONTAINING PROTEIN"/>
    <property type="match status" value="1"/>
</dbReference>
<feature type="region of interest" description="Disordered" evidence="2">
    <location>
        <begin position="873"/>
        <end position="902"/>
    </location>
</feature>
<evidence type="ECO:0000256" key="1">
    <source>
        <dbReference type="SAM" id="Coils"/>
    </source>
</evidence>
<dbReference type="EMBL" id="JBCLYO010000008">
    <property type="protein sequence ID" value="KAL0086423.1"/>
    <property type="molecule type" value="Genomic_DNA"/>
</dbReference>
<evidence type="ECO:0000256" key="2">
    <source>
        <dbReference type="SAM" id="MobiDB-lite"/>
    </source>
</evidence>
<evidence type="ECO:0000313" key="4">
    <source>
        <dbReference type="Proteomes" id="UP001448207"/>
    </source>
</evidence>
<name>A0ABR3B1B0_PHYBL</name>
<proteinExistence type="predicted"/>
<dbReference type="Proteomes" id="UP001448207">
    <property type="component" value="Unassembled WGS sequence"/>
</dbReference>
<gene>
    <name evidence="3" type="ORF">J3Q64DRAFT_1834247</name>
</gene>
<accession>A0ABR3B1B0</accession>